<evidence type="ECO:0000313" key="1">
    <source>
        <dbReference type="EMBL" id="KAI0045994.1"/>
    </source>
</evidence>
<dbReference type="EMBL" id="MU275937">
    <property type="protein sequence ID" value="KAI0045994.1"/>
    <property type="molecule type" value="Genomic_DNA"/>
</dbReference>
<proteinExistence type="predicted"/>
<protein>
    <submittedName>
        <fullName evidence="1">Uncharacterized protein</fullName>
    </submittedName>
</protein>
<keyword evidence="2" id="KW-1185">Reference proteome</keyword>
<reference evidence="1" key="2">
    <citation type="journal article" date="2022" name="New Phytol.">
        <title>Evolutionary transition to the ectomycorrhizal habit in the genomes of a hyperdiverse lineage of mushroom-forming fungi.</title>
        <authorList>
            <person name="Looney B."/>
            <person name="Miyauchi S."/>
            <person name="Morin E."/>
            <person name="Drula E."/>
            <person name="Courty P.E."/>
            <person name="Kohler A."/>
            <person name="Kuo A."/>
            <person name="LaButti K."/>
            <person name="Pangilinan J."/>
            <person name="Lipzen A."/>
            <person name="Riley R."/>
            <person name="Andreopoulos W."/>
            <person name="He G."/>
            <person name="Johnson J."/>
            <person name="Nolan M."/>
            <person name="Tritt A."/>
            <person name="Barry K.W."/>
            <person name="Grigoriev I.V."/>
            <person name="Nagy L.G."/>
            <person name="Hibbett D."/>
            <person name="Henrissat B."/>
            <person name="Matheny P.B."/>
            <person name="Labbe J."/>
            <person name="Martin F.M."/>
        </authorList>
    </citation>
    <scope>NUCLEOTIDE SEQUENCE</scope>
    <source>
        <strain evidence="1">FP105234-sp</strain>
    </source>
</reference>
<organism evidence="1 2">
    <name type="scientific">Auriscalpium vulgare</name>
    <dbReference type="NCBI Taxonomy" id="40419"/>
    <lineage>
        <taxon>Eukaryota</taxon>
        <taxon>Fungi</taxon>
        <taxon>Dikarya</taxon>
        <taxon>Basidiomycota</taxon>
        <taxon>Agaricomycotina</taxon>
        <taxon>Agaricomycetes</taxon>
        <taxon>Russulales</taxon>
        <taxon>Auriscalpiaceae</taxon>
        <taxon>Auriscalpium</taxon>
    </lineage>
</organism>
<name>A0ACB8RPA7_9AGAM</name>
<accession>A0ACB8RPA7</accession>
<reference evidence="1" key="1">
    <citation type="submission" date="2021-02" db="EMBL/GenBank/DDBJ databases">
        <authorList>
            <consortium name="DOE Joint Genome Institute"/>
            <person name="Ahrendt S."/>
            <person name="Looney B.P."/>
            <person name="Miyauchi S."/>
            <person name="Morin E."/>
            <person name="Drula E."/>
            <person name="Courty P.E."/>
            <person name="Chicoki N."/>
            <person name="Fauchery L."/>
            <person name="Kohler A."/>
            <person name="Kuo A."/>
            <person name="Labutti K."/>
            <person name="Pangilinan J."/>
            <person name="Lipzen A."/>
            <person name="Riley R."/>
            <person name="Andreopoulos W."/>
            <person name="He G."/>
            <person name="Johnson J."/>
            <person name="Barry K.W."/>
            <person name="Grigoriev I.V."/>
            <person name="Nagy L."/>
            <person name="Hibbett D."/>
            <person name="Henrissat B."/>
            <person name="Matheny P.B."/>
            <person name="Labbe J."/>
            <person name="Martin F."/>
        </authorList>
    </citation>
    <scope>NUCLEOTIDE SEQUENCE</scope>
    <source>
        <strain evidence="1">FP105234-sp</strain>
    </source>
</reference>
<dbReference type="Proteomes" id="UP000814033">
    <property type="component" value="Unassembled WGS sequence"/>
</dbReference>
<comment type="caution">
    <text evidence="1">The sequence shown here is derived from an EMBL/GenBank/DDBJ whole genome shotgun (WGS) entry which is preliminary data.</text>
</comment>
<gene>
    <name evidence="1" type="ORF">FA95DRAFT_1494741</name>
</gene>
<evidence type="ECO:0000313" key="2">
    <source>
        <dbReference type="Proteomes" id="UP000814033"/>
    </source>
</evidence>
<sequence length="740" mass="82697">MPQHDRSYSPSSTGDPAHPSASSAGRPSTSTGPSRAGRSTRSNSSSQVIACRLCRARKIRCDSTRPECNNCLRRHNQCVYDLVPKRRGPDKRPGTRQRSCKKRPTDESDPQPRKRRKTDPADEGGDSLATFKDDGSSLPSVSLHAPLQVKADPDLSVLQALPQSSSAIAEVISGYRVLDHGFIRQVSPSVAVVHPTIRGRRPSPTFPRHMASLSSTEKDAGGRFDLSLRSSEPYSNPISPPILSVPSIDYWWDNLLNTYSATRGQAYKDIAADLASLFSTSNYWLTFFHMETLSRQLRDDEARSRMQPVILAALALATLMKSSETGLGESGRKRALRLRDEAQAALEAYMRSDWADLNLAKAATILALFETSAHPKYSPARADSALLLMDKIISGLHLTSIDAGDPETFDHQSGVPTVVHHVSYAPFKECQCINTPPDGAHCEGSFSFTPAWHNEWSEEEVKNEETRRLCWGALFLVATHTVTCAATAKKPLNLYLINSSNYQLLFPGEYYQRLMTAAPYSGKDTVWALFCRSLLLWNVCVRFQDESIHMDRKVQLAIQTFVEIGAVERLLDTHICNIDTALIYMCREFISNTRLAVTYLTRRIFLLSDEADEEPLWDRALAEKWLDYQRVAAERVTPRLTVQPGHLFLRRPFQIGWFASQVSICLRIYRDDNGLVHALALAEDFMKSLDILNSLWPCPAYRRQGEALGEQLRDAQARAGRAPLSHAILANPNPPSLFRV</sequence>